<comment type="caution">
    <text evidence="1">The sequence shown here is derived from an EMBL/GenBank/DDBJ whole genome shotgun (WGS) entry which is preliminary data.</text>
</comment>
<name>A0ACC1HKW3_9FUNG</name>
<proteinExistence type="predicted"/>
<reference evidence="1" key="1">
    <citation type="submission" date="2022-06" db="EMBL/GenBank/DDBJ databases">
        <title>Phylogenomic reconstructions and comparative analyses of Kickxellomycotina fungi.</title>
        <authorList>
            <person name="Reynolds N.K."/>
            <person name="Stajich J.E."/>
            <person name="Barry K."/>
            <person name="Grigoriev I.V."/>
            <person name="Crous P."/>
            <person name="Smith M.E."/>
        </authorList>
    </citation>
    <scope>NUCLEOTIDE SEQUENCE</scope>
    <source>
        <strain evidence="1">RSA 2271</strain>
    </source>
</reference>
<accession>A0ACC1HKW3</accession>
<keyword evidence="2" id="KW-1185">Reference proteome</keyword>
<organism evidence="1 2">
    <name type="scientific">Spiromyces aspiralis</name>
    <dbReference type="NCBI Taxonomy" id="68401"/>
    <lineage>
        <taxon>Eukaryota</taxon>
        <taxon>Fungi</taxon>
        <taxon>Fungi incertae sedis</taxon>
        <taxon>Zoopagomycota</taxon>
        <taxon>Kickxellomycotina</taxon>
        <taxon>Kickxellomycetes</taxon>
        <taxon>Kickxellales</taxon>
        <taxon>Kickxellaceae</taxon>
        <taxon>Spiromyces</taxon>
    </lineage>
</organism>
<dbReference type="EMBL" id="JAMZIH010005146">
    <property type="protein sequence ID" value="KAJ1676001.1"/>
    <property type="molecule type" value="Genomic_DNA"/>
</dbReference>
<evidence type="ECO:0000313" key="2">
    <source>
        <dbReference type="Proteomes" id="UP001145114"/>
    </source>
</evidence>
<gene>
    <name evidence="1" type="ORF">EV182_000171</name>
</gene>
<protein>
    <submittedName>
        <fullName evidence="1">Uncharacterized protein</fullName>
    </submittedName>
</protein>
<sequence>MKITSLSLMLVALGSAAFAAPVNQVDRRGLLDNLLGPIDIGVSVCANVHVSIGDDGKPYQTENPACPDYREPSDGYKATLPPLPSPSVIYSSKPAYQATVPVVQPTYVTLPPAPVKPSSPATACLPPTNKPAYQATLPPVIPPVKPTSEVLPPPPSYSDNHPAYSAVPPPSLPPKGGAYFIYDQQ</sequence>
<dbReference type="Proteomes" id="UP001145114">
    <property type="component" value="Unassembled WGS sequence"/>
</dbReference>
<evidence type="ECO:0000313" key="1">
    <source>
        <dbReference type="EMBL" id="KAJ1676001.1"/>
    </source>
</evidence>